<dbReference type="Proteomes" id="UP001172457">
    <property type="component" value="Chromosome 3"/>
</dbReference>
<dbReference type="EMBL" id="JARYMX010000003">
    <property type="protein sequence ID" value="KAJ9555368.1"/>
    <property type="molecule type" value="Genomic_DNA"/>
</dbReference>
<dbReference type="SUPFAM" id="SSF47616">
    <property type="entry name" value="GST C-terminal domain-like"/>
    <property type="match status" value="4"/>
</dbReference>
<dbReference type="InterPro" id="IPR036249">
    <property type="entry name" value="Thioredoxin-like_sf"/>
</dbReference>
<keyword evidence="4" id="KW-0808">Transferase</keyword>
<feature type="domain" description="GST C-terminal" evidence="7">
    <location>
        <begin position="829"/>
        <end position="973"/>
    </location>
</feature>
<comment type="caution">
    <text evidence="8">The sequence shown here is derived from an EMBL/GenBank/DDBJ whole genome shotgun (WGS) entry which is preliminary data.</text>
</comment>
<organism evidence="8 9">
    <name type="scientific">Centaurea solstitialis</name>
    <name type="common">yellow star-thistle</name>
    <dbReference type="NCBI Taxonomy" id="347529"/>
    <lineage>
        <taxon>Eukaryota</taxon>
        <taxon>Viridiplantae</taxon>
        <taxon>Streptophyta</taxon>
        <taxon>Embryophyta</taxon>
        <taxon>Tracheophyta</taxon>
        <taxon>Spermatophyta</taxon>
        <taxon>Magnoliopsida</taxon>
        <taxon>eudicotyledons</taxon>
        <taxon>Gunneridae</taxon>
        <taxon>Pentapetalae</taxon>
        <taxon>asterids</taxon>
        <taxon>campanulids</taxon>
        <taxon>Asterales</taxon>
        <taxon>Asteraceae</taxon>
        <taxon>Carduoideae</taxon>
        <taxon>Cardueae</taxon>
        <taxon>Centaureinae</taxon>
        <taxon>Centaurea</taxon>
    </lineage>
</organism>
<dbReference type="PANTHER" id="PTHR44750">
    <property type="entry name" value="GLUTATHIONE S-TRANSFERASE T1-RELATED"/>
    <property type="match status" value="1"/>
</dbReference>
<gene>
    <name evidence="8" type="ORF">OSB04_009982</name>
</gene>
<keyword evidence="3" id="KW-0216">Detoxification</keyword>
<feature type="domain" description="GST N-terminal" evidence="6">
    <location>
        <begin position="56"/>
        <end position="137"/>
    </location>
</feature>
<comment type="catalytic activity">
    <reaction evidence="5">
        <text>RX + glutathione = an S-substituted glutathione + a halide anion + H(+)</text>
        <dbReference type="Rhea" id="RHEA:16437"/>
        <dbReference type="ChEBI" id="CHEBI:15378"/>
        <dbReference type="ChEBI" id="CHEBI:16042"/>
        <dbReference type="ChEBI" id="CHEBI:17792"/>
        <dbReference type="ChEBI" id="CHEBI:57925"/>
        <dbReference type="ChEBI" id="CHEBI:90779"/>
        <dbReference type="EC" id="2.5.1.18"/>
    </reaction>
</comment>
<dbReference type="SFLD" id="SFLDG01153">
    <property type="entry name" value="Main.4:_Theta-like"/>
    <property type="match status" value="2"/>
</dbReference>
<dbReference type="GO" id="GO:0009407">
    <property type="term" value="P:toxin catabolic process"/>
    <property type="evidence" value="ECO:0007669"/>
    <property type="project" value="UniProtKB-ARBA"/>
</dbReference>
<feature type="domain" description="GST C-terminal" evidence="7">
    <location>
        <begin position="387"/>
        <end position="523"/>
    </location>
</feature>
<dbReference type="InterPro" id="IPR040077">
    <property type="entry name" value="GST_C_Theta"/>
</dbReference>
<feature type="domain" description="GST N-terminal" evidence="6">
    <location>
        <begin position="299"/>
        <end position="380"/>
    </location>
</feature>
<dbReference type="InterPro" id="IPR040079">
    <property type="entry name" value="Glutathione_S-Trfase"/>
</dbReference>
<protein>
    <recommendedName>
        <fullName evidence="2">glutathione transferase</fullName>
        <ecNumber evidence="2">2.5.1.18</ecNumber>
    </recommendedName>
</protein>
<dbReference type="Pfam" id="PF02798">
    <property type="entry name" value="GST_N"/>
    <property type="match status" value="4"/>
</dbReference>
<dbReference type="EC" id="2.5.1.18" evidence="2"/>
<dbReference type="GO" id="GO:0004364">
    <property type="term" value="F:glutathione transferase activity"/>
    <property type="evidence" value="ECO:0007669"/>
    <property type="project" value="UniProtKB-EC"/>
</dbReference>
<comment type="similarity">
    <text evidence="1">Belongs to the GST superfamily. Theta family.</text>
</comment>
<dbReference type="SFLD" id="SFLDS00019">
    <property type="entry name" value="Glutathione_Transferase_(cytos"/>
    <property type="match status" value="4"/>
</dbReference>
<evidence type="ECO:0000256" key="2">
    <source>
        <dbReference type="ARBA" id="ARBA00012452"/>
    </source>
</evidence>
<dbReference type="InterPro" id="IPR040075">
    <property type="entry name" value="GST_N_Theta"/>
</dbReference>
<dbReference type="InterPro" id="IPR010987">
    <property type="entry name" value="Glutathione-S-Trfase_C-like"/>
</dbReference>
<dbReference type="PANTHER" id="PTHR44750:SF1">
    <property type="entry name" value="GLUTATHIONE S-TRANSFERASE T1-RELATED"/>
    <property type="match status" value="1"/>
</dbReference>
<evidence type="ECO:0000256" key="5">
    <source>
        <dbReference type="ARBA" id="ARBA00047960"/>
    </source>
</evidence>
<feature type="domain" description="GST N-terminal" evidence="6">
    <location>
        <begin position="509"/>
        <end position="605"/>
    </location>
</feature>
<reference evidence="8" key="1">
    <citation type="submission" date="2023-03" db="EMBL/GenBank/DDBJ databases">
        <title>Chromosome-scale reference genome and RAD-based genetic map of yellow starthistle (Centaurea solstitialis) reveal putative structural variation and QTLs associated with invader traits.</title>
        <authorList>
            <person name="Reatini B."/>
            <person name="Cang F.A."/>
            <person name="Jiang Q."/>
            <person name="Mckibben M.T.W."/>
            <person name="Barker M.S."/>
            <person name="Rieseberg L.H."/>
            <person name="Dlugosch K.M."/>
        </authorList>
    </citation>
    <scope>NUCLEOTIDE SEQUENCE</scope>
    <source>
        <strain evidence="8">CAN-66</strain>
        <tissue evidence="8">Leaf</tissue>
    </source>
</reference>
<evidence type="ECO:0000259" key="6">
    <source>
        <dbReference type="PROSITE" id="PS50404"/>
    </source>
</evidence>
<name>A0AA38TRI0_9ASTR</name>
<dbReference type="AlphaFoldDB" id="A0AA38TRI0"/>
<feature type="domain" description="GST C-terminal" evidence="7">
    <location>
        <begin position="144"/>
        <end position="293"/>
    </location>
</feature>
<feature type="domain" description="GST C-terminal" evidence="7">
    <location>
        <begin position="612"/>
        <end position="756"/>
    </location>
</feature>
<dbReference type="CDD" id="cd03050">
    <property type="entry name" value="GST_N_Theta"/>
    <property type="match status" value="2"/>
</dbReference>
<proteinExistence type="inferred from homology"/>
<dbReference type="InterPro" id="IPR043377">
    <property type="entry name" value="GSTT1/2/3"/>
</dbReference>
<dbReference type="Gene3D" id="1.20.1050.10">
    <property type="match status" value="4"/>
</dbReference>
<accession>A0AA38TRI0</accession>
<evidence type="ECO:0000313" key="8">
    <source>
        <dbReference type="EMBL" id="KAJ9555368.1"/>
    </source>
</evidence>
<dbReference type="FunFam" id="1.20.1050.10:FF:000039">
    <property type="entry name" value="Glutathione S-transferase theta-1"/>
    <property type="match status" value="4"/>
</dbReference>
<dbReference type="InterPro" id="IPR036282">
    <property type="entry name" value="Glutathione-S-Trfase_C_sf"/>
</dbReference>
<dbReference type="CDD" id="cd03183">
    <property type="entry name" value="GST_C_Theta"/>
    <property type="match status" value="3"/>
</dbReference>
<sequence>MSSSDVADWLSLGGVHSAITEFEPSCAHAWGHLSGACLAPKLPGISWNSSEDLIVMALKVYADRMSPPARAVLIFCKVNGIDFEEIQVDILKNQQYTPEYRAINPMHQVPAIVHGRFKLFESHAILIYICCAFPGVASHWYPTDLLKRAKIHSVLDWHHCNLRRGSAGLILNTYVAPLKGFPSYPRVTKESEQMLVRCLAKLESFWLKDGRFLLGSSQPSIADLCLVCEIIQLELQSEEDCRRILGPYKKVVQWMEDTKSATAPHFDEVHGVFFNARKGIREWIATQSRKTELNLEANMALKVYVDRLSQPSRAIIIFCKVNGIDFEEIRVDIMKNEQYSPEYKAINPMNQVPAIADGPFLLFESHAILIYISSAFPGVASHWYPSDLKERAKIHSVLDWHHSNLRRGSAGLIFNTLVAPFRGLPLNPQAAKECEEILIKSLSNLETFWLKDARFLVGCSQPSIADLSLVCELMQLELLSEEDRNRILSPYKKVVQWMEDTKSATAPHFDEVHRVLFETQKGIREQMAAQSGKTELKSEINHLLQGKWDRFRGDSSRCLEKPAIHPEYKAINPMHQVPAIADGRFKLFESHAILIYISCAFPGVASHWYPGDLSKRAKIHSVLDWHHSNLRRGGAGLIFNSILAPINGLPGNLQVAKESKQILIRSLSKLETFWLKDARFLVGCSQPSIADLSLVCELMQLELLSEEDRNRILSPYKKVVQWMEDTKSATAPHFDEVHRVLFQAQKGIRERMATQSGKTELKVNGIDFEEIRVEVLKSQQYTPAYKAINPLYKVPAIADGRFKLSESHAILIYISCAFPGVASHWYPGDISKRAKIHSVLDWHHSNLRCGSDGLTFNSILAPINGLPVKLQVAKEPEPILIRSLSKLETFWLKDARFLVGCSQPSIADLSLVCELMQLELLSKEDRNRILSPYKKVVQWMEDTKSATAPHFDEVHRVLFKAQKGIREQMATQSGKTELKLKM</sequence>
<evidence type="ECO:0000256" key="4">
    <source>
        <dbReference type="ARBA" id="ARBA00022679"/>
    </source>
</evidence>
<dbReference type="SFLD" id="SFLDG00358">
    <property type="entry name" value="Main_(cytGST)"/>
    <property type="match status" value="2"/>
</dbReference>
<evidence type="ECO:0000259" key="7">
    <source>
        <dbReference type="PROSITE" id="PS50405"/>
    </source>
</evidence>
<keyword evidence="9" id="KW-1185">Reference proteome</keyword>
<dbReference type="PROSITE" id="PS50405">
    <property type="entry name" value="GST_CTER"/>
    <property type="match status" value="4"/>
</dbReference>
<dbReference type="SUPFAM" id="SSF52833">
    <property type="entry name" value="Thioredoxin-like"/>
    <property type="match status" value="4"/>
</dbReference>
<dbReference type="Gene3D" id="3.40.30.10">
    <property type="entry name" value="Glutaredoxin"/>
    <property type="match status" value="4"/>
</dbReference>
<dbReference type="PROSITE" id="PS50404">
    <property type="entry name" value="GST_NTER"/>
    <property type="match status" value="4"/>
</dbReference>
<feature type="domain" description="GST N-terminal" evidence="6">
    <location>
        <begin position="741"/>
        <end position="822"/>
    </location>
</feature>
<evidence type="ECO:0000256" key="3">
    <source>
        <dbReference type="ARBA" id="ARBA00022575"/>
    </source>
</evidence>
<evidence type="ECO:0000313" key="9">
    <source>
        <dbReference type="Proteomes" id="UP001172457"/>
    </source>
</evidence>
<evidence type="ECO:0000256" key="1">
    <source>
        <dbReference type="ARBA" id="ARBA00009899"/>
    </source>
</evidence>
<dbReference type="InterPro" id="IPR004045">
    <property type="entry name" value="Glutathione_S-Trfase_N"/>
</dbReference>